<protein>
    <submittedName>
        <fullName evidence="1">Uncharacterized protein</fullName>
    </submittedName>
</protein>
<organism evidence="1 2">
    <name type="scientific">Aduncisulcus paluster</name>
    <dbReference type="NCBI Taxonomy" id="2918883"/>
    <lineage>
        <taxon>Eukaryota</taxon>
        <taxon>Metamonada</taxon>
        <taxon>Carpediemonas-like organisms</taxon>
        <taxon>Aduncisulcus</taxon>
    </lineage>
</organism>
<evidence type="ECO:0000313" key="1">
    <source>
        <dbReference type="EMBL" id="GKT32015.1"/>
    </source>
</evidence>
<evidence type="ECO:0000313" key="2">
    <source>
        <dbReference type="Proteomes" id="UP001057375"/>
    </source>
</evidence>
<sequence length="84" mass="9224">MGNGQCRENVSPGAAGADERHGYALGRYGSHYHCEVQAEAQSKHDGETVCGETILQIILCQCDFKPAPEEKPNDCEYCQYTDKA</sequence>
<keyword evidence="2" id="KW-1185">Reference proteome</keyword>
<dbReference type="EMBL" id="BQXS01002371">
    <property type="protein sequence ID" value="GKT32015.1"/>
    <property type="molecule type" value="Genomic_DNA"/>
</dbReference>
<feature type="non-terminal residue" evidence="1">
    <location>
        <position position="84"/>
    </location>
</feature>
<reference evidence="1" key="1">
    <citation type="submission" date="2022-03" db="EMBL/GenBank/DDBJ databases">
        <title>Draft genome sequence of Aduncisulcus paluster, a free-living microaerophilic Fornicata.</title>
        <authorList>
            <person name="Yuyama I."/>
            <person name="Kume K."/>
            <person name="Tamura T."/>
            <person name="Inagaki Y."/>
            <person name="Hashimoto T."/>
        </authorList>
    </citation>
    <scope>NUCLEOTIDE SEQUENCE</scope>
    <source>
        <strain evidence="1">NY0171</strain>
    </source>
</reference>
<comment type="caution">
    <text evidence="1">The sequence shown here is derived from an EMBL/GenBank/DDBJ whole genome shotgun (WGS) entry which is preliminary data.</text>
</comment>
<name>A0ABQ5KHL4_9EUKA</name>
<proteinExistence type="predicted"/>
<dbReference type="Proteomes" id="UP001057375">
    <property type="component" value="Unassembled WGS sequence"/>
</dbReference>
<gene>
    <name evidence="1" type="ORF">ADUPG1_002169</name>
</gene>
<accession>A0ABQ5KHL4</accession>